<evidence type="ECO:0000313" key="1">
    <source>
        <dbReference type="EMBL" id="KAJ9107324.1"/>
    </source>
</evidence>
<gene>
    <name evidence="1" type="ORF">QFC21_000774</name>
</gene>
<proteinExistence type="predicted"/>
<dbReference type="Proteomes" id="UP001227268">
    <property type="component" value="Unassembled WGS sequence"/>
</dbReference>
<reference evidence="1" key="1">
    <citation type="submission" date="2023-04" db="EMBL/GenBank/DDBJ databases">
        <title>Draft Genome sequencing of Naganishia species isolated from polar environments using Oxford Nanopore Technology.</title>
        <authorList>
            <person name="Leo P."/>
            <person name="Venkateswaran K."/>
        </authorList>
    </citation>
    <scope>NUCLEOTIDE SEQUENCE</scope>
    <source>
        <strain evidence="1">MNA-CCFEE 5423</strain>
    </source>
</reference>
<comment type="caution">
    <text evidence="1">The sequence shown here is derived from an EMBL/GenBank/DDBJ whole genome shotgun (WGS) entry which is preliminary data.</text>
</comment>
<sequence length="310" mass="34129">MSFDPFEARLHFLQLLRRLNASQQSIQAVVSYAVKYGRKCGEDLWECVMEESVKGSLNARINIFYMLDTLCDPITSASSLPPPTVASTVMSTSSAPTDLPYATFLERDLETLVGLVVPEGKEGMLNLLSAKQVIQSLKQKHAIHTDVCDKVLDALEDRRTRPTSTSIPAAPAATGRKRPAPVSTEFSRSDTLKRMEEDRERHKRLREKMWVIPLPLGAVRGSIIGVHPVGASQTTPSPATPASPSVASKNSQDSNAPVAGTRILFQEAAAGAIEDEFERLWDLVEDLDEEDLAELRITDTRCKEQKGQTI</sequence>
<keyword evidence="2" id="KW-1185">Reference proteome</keyword>
<accession>A0ACC2W7Y4</accession>
<evidence type="ECO:0000313" key="2">
    <source>
        <dbReference type="Proteomes" id="UP001227268"/>
    </source>
</evidence>
<protein>
    <submittedName>
        <fullName evidence="1">Uncharacterized protein</fullName>
    </submittedName>
</protein>
<organism evidence="1 2">
    <name type="scientific">Naganishia friedmannii</name>
    <dbReference type="NCBI Taxonomy" id="89922"/>
    <lineage>
        <taxon>Eukaryota</taxon>
        <taxon>Fungi</taxon>
        <taxon>Dikarya</taxon>
        <taxon>Basidiomycota</taxon>
        <taxon>Agaricomycotina</taxon>
        <taxon>Tremellomycetes</taxon>
        <taxon>Filobasidiales</taxon>
        <taxon>Filobasidiaceae</taxon>
        <taxon>Naganishia</taxon>
    </lineage>
</organism>
<dbReference type="EMBL" id="JASBWT010000002">
    <property type="protein sequence ID" value="KAJ9107324.1"/>
    <property type="molecule type" value="Genomic_DNA"/>
</dbReference>
<name>A0ACC2W7Y4_9TREE</name>